<reference evidence="1" key="1">
    <citation type="journal article" date="2014" name="Int. J. Syst. Evol. Microbiol.">
        <title>Complete genome sequence of Corynebacterium casei LMG S-19264T (=DSM 44701T), isolated from a smear-ripened cheese.</title>
        <authorList>
            <consortium name="US DOE Joint Genome Institute (JGI-PGF)"/>
            <person name="Walter F."/>
            <person name="Albersmeier A."/>
            <person name="Kalinowski J."/>
            <person name="Ruckert C."/>
        </authorList>
    </citation>
    <scope>NUCLEOTIDE SEQUENCE</scope>
    <source>
        <strain evidence="1">CGMCC 1.14984</strain>
    </source>
</reference>
<accession>A0A8J3A131</accession>
<organism evidence="1 2">
    <name type="scientific">Aquisalinus luteolus</name>
    <dbReference type="NCBI Taxonomy" id="1566827"/>
    <lineage>
        <taxon>Bacteria</taxon>
        <taxon>Pseudomonadati</taxon>
        <taxon>Pseudomonadota</taxon>
        <taxon>Alphaproteobacteria</taxon>
        <taxon>Parvularculales</taxon>
        <taxon>Parvularculaceae</taxon>
        <taxon>Aquisalinus</taxon>
    </lineage>
</organism>
<dbReference type="Proteomes" id="UP000621856">
    <property type="component" value="Unassembled WGS sequence"/>
</dbReference>
<reference evidence="1" key="2">
    <citation type="submission" date="2020-09" db="EMBL/GenBank/DDBJ databases">
        <authorList>
            <person name="Sun Q."/>
            <person name="Zhou Y."/>
        </authorList>
    </citation>
    <scope>NUCLEOTIDE SEQUENCE</scope>
    <source>
        <strain evidence="1">CGMCC 1.14984</strain>
    </source>
</reference>
<dbReference type="EMBL" id="BMGZ01000001">
    <property type="protein sequence ID" value="GGH95036.1"/>
    <property type="molecule type" value="Genomic_DNA"/>
</dbReference>
<evidence type="ECO:0000313" key="2">
    <source>
        <dbReference type="Proteomes" id="UP000621856"/>
    </source>
</evidence>
<comment type="caution">
    <text evidence="1">The sequence shown here is derived from an EMBL/GenBank/DDBJ whole genome shotgun (WGS) entry which is preliminary data.</text>
</comment>
<proteinExistence type="predicted"/>
<protein>
    <submittedName>
        <fullName evidence="1">Uncharacterized protein</fullName>
    </submittedName>
</protein>
<dbReference type="AlphaFoldDB" id="A0A8J3A131"/>
<name>A0A8J3A131_9PROT</name>
<evidence type="ECO:0000313" key="1">
    <source>
        <dbReference type="EMBL" id="GGH95036.1"/>
    </source>
</evidence>
<sequence>MVEGDAGLPRDEVLPLPDDAGVVVIARQARDRFAVRFLGHFWRSFVVVERDHSQSLRCCAQWHAVATAYSGQSGTDIGIRRWERYHAANDKR</sequence>
<gene>
    <name evidence="1" type="ORF">GCM10011355_10630</name>
</gene>